<name>A0ABM7NUJ7_9BACT</name>
<gene>
    <name evidence="1" type="ORF">prwr041_00640</name>
</gene>
<accession>A0ABM7NUJ7</accession>
<keyword evidence="2" id="KW-1185">Reference proteome</keyword>
<protein>
    <submittedName>
        <fullName evidence="1">Uncharacterized protein</fullName>
    </submittedName>
</protein>
<organism evidence="1 2">
    <name type="scientific">Prevotella herbatica</name>
    <dbReference type="NCBI Taxonomy" id="2801997"/>
    <lineage>
        <taxon>Bacteria</taxon>
        <taxon>Pseudomonadati</taxon>
        <taxon>Bacteroidota</taxon>
        <taxon>Bacteroidia</taxon>
        <taxon>Bacteroidales</taxon>
        <taxon>Prevotellaceae</taxon>
        <taxon>Prevotella</taxon>
    </lineage>
</organism>
<proteinExistence type="predicted"/>
<evidence type="ECO:0000313" key="2">
    <source>
        <dbReference type="Proteomes" id="UP001319045"/>
    </source>
</evidence>
<evidence type="ECO:0000313" key="1">
    <source>
        <dbReference type="EMBL" id="BCS84171.1"/>
    </source>
</evidence>
<sequence length="91" mass="10640">MNLPKNITTIQDVKDFANYLVNTEHLNFNSDEDFRNYISYETHKPTYSEAEAVKRNNLMEQCFRVCESEEVDIYEVMGEYLVEALSLGGFN</sequence>
<dbReference type="RefSeq" id="WP_207154373.1">
    <property type="nucleotide sequence ID" value="NZ_AP024484.1"/>
</dbReference>
<reference evidence="1 2" key="1">
    <citation type="journal article" date="2022" name="Int. J. Syst. Evol. Microbiol.">
        <title>Prevotella herbatica sp. nov., a plant polysaccharide-decomposing anaerobic bacterium isolated from a methanogenic reactor.</title>
        <authorList>
            <person name="Uek A."/>
            <person name="Tonouchi A."/>
            <person name="Kaku N."/>
            <person name="Ueki K."/>
        </authorList>
    </citation>
    <scope>NUCLEOTIDE SEQUENCE [LARGE SCALE GENOMIC DNA]</scope>
    <source>
        <strain evidence="1 2">WR041</strain>
    </source>
</reference>
<dbReference type="Proteomes" id="UP001319045">
    <property type="component" value="Chromosome"/>
</dbReference>
<dbReference type="EMBL" id="AP024484">
    <property type="protein sequence ID" value="BCS84171.1"/>
    <property type="molecule type" value="Genomic_DNA"/>
</dbReference>